<reference evidence="7 8" key="1">
    <citation type="submission" date="2023-02" db="EMBL/GenBank/DDBJ databases">
        <authorList>
            <person name="Maleckis M."/>
        </authorList>
    </citation>
    <scope>NUCLEOTIDE SEQUENCE [LARGE SCALE GENOMIC DNA]</scope>
    <source>
        <strain evidence="7 8">P8-A2</strain>
    </source>
</reference>
<dbReference type="EMBL" id="JARAKF010000001">
    <property type="protein sequence ID" value="MDU8995640.1"/>
    <property type="molecule type" value="Genomic_DNA"/>
</dbReference>
<proteinExistence type="predicted"/>
<evidence type="ECO:0000259" key="6">
    <source>
        <dbReference type="Pfam" id="PF12698"/>
    </source>
</evidence>
<evidence type="ECO:0000256" key="5">
    <source>
        <dbReference type="SAM" id="Phobius"/>
    </source>
</evidence>
<keyword evidence="2 5" id="KW-0812">Transmembrane</keyword>
<keyword evidence="4 5" id="KW-0472">Membrane</keyword>
<keyword evidence="8" id="KW-1185">Reference proteome</keyword>
<evidence type="ECO:0000313" key="8">
    <source>
        <dbReference type="Proteomes" id="UP001257627"/>
    </source>
</evidence>
<accession>A0ABU3UNY0</accession>
<evidence type="ECO:0000256" key="3">
    <source>
        <dbReference type="ARBA" id="ARBA00022989"/>
    </source>
</evidence>
<comment type="caution">
    <text evidence="7">The sequence shown here is derived from an EMBL/GenBank/DDBJ whole genome shotgun (WGS) entry which is preliminary data.</text>
</comment>
<feature type="transmembrane region" description="Helical" evidence="5">
    <location>
        <begin position="265"/>
        <end position="288"/>
    </location>
</feature>
<dbReference type="Pfam" id="PF12698">
    <property type="entry name" value="ABC2_membrane_3"/>
    <property type="match status" value="1"/>
</dbReference>
<evidence type="ECO:0000256" key="1">
    <source>
        <dbReference type="ARBA" id="ARBA00004141"/>
    </source>
</evidence>
<evidence type="ECO:0000256" key="2">
    <source>
        <dbReference type="ARBA" id="ARBA00022692"/>
    </source>
</evidence>
<comment type="subcellular location">
    <subcellularLocation>
        <location evidence="1">Membrane</location>
        <topology evidence="1">Multi-pass membrane protein</topology>
    </subcellularLocation>
</comment>
<feature type="transmembrane region" description="Helical" evidence="5">
    <location>
        <begin position="355"/>
        <end position="376"/>
    </location>
</feature>
<dbReference type="RefSeq" id="WP_143655430.1">
    <property type="nucleotide sequence ID" value="NZ_JARAKF010000001.1"/>
</dbReference>
<feature type="transmembrane region" description="Helical" evidence="5">
    <location>
        <begin position="33"/>
        <end position="52"/>
    </location>
</feature>
<protein>
    <submittedName>
        <fullName evidence="7">ABC transporter permease</fullName>
    </submittedName>
</protein>
<name>A0ABU3UNY0_9ACTN</name>
<feature type="transmembrane region" description="Helical" evidence="5">
    <location>
        <begin position="231"/>
        <end position="253"/>
    </location>
</feature>
<keyword evidence="3 5" id="KW-1133">Transmembrane helix</keyword>
<evidence type="ECO:0000256" key="4">
    <source>
        <dbReference type="ARBA" id="ARBA00023136"/>
    </source>
</evidence>
<feature type="transmembrane region" description="Helical" evidence="5">
    <location>
        <begin position="183"/>
        <end position="202"/>
    </location>
</feature>
<evidence type="ECO:0000313" key="7">
    <source>
        <dbReference type="EMBL" id="MDU8995640.1"/>
    </source>
</evidence>
<gene>
    <name evidence="7" type="ORF">PU648_25440</name>
</gene>
<dbReference type="Proteomes" id="UP001257627">
    <property type="component" value="Unassembled WGS sequence"/>
</dbReference>
<feature type="transmembrane region" description="Helical" evidence="5">
    <location>
        <begin position="300"/>
        <end position="321"/>
    </location>
</feature>
<feature type="domain" description="ABC-2 type transporter transmembrane" evidence="6">
    <location>
        <begin position="32"/>
        <end position="376"/>
    </location>
</feature>
<sequence length="401" mass="41408">MSKQQARAARSSASAAVRLVTGREIAARVANRSFVIGTIVNIAVIIGLLAVFGPSSDDDHHTTVAVTGIATSALTPAGNHAASGATHWHAVAGEAAARRQVAGKDADAALVVHGSEVLMLVRADTSQEARAAATAAVQQWATTRALNRQHVDVERLRQDVAASLPRTQSVDGRGSGSAGPGTAIGIVTILFFQLFGYGMMVAQGVVEEKSTRVVEVLLATLTPLRLMVGKVLGIGTAAVLQTAAFGAATFVAVRFAHVLPAQFPAASAILAAVGWFVLGFLFFAFLFAAAGSLVSRSEEVATAVMPVLMSTMVPYGVAVAATQDLNASWVQIVQYIPPFSMLIMPLQVSVHGAGWGANAVAALLMVAAAAGLAVLAGRVYERSILRVGSAVRWREALGKAA</sequence>
<dbReference type="InterPro" id="IPR013525">
    <property type="entry name" value="ABC2_TM"/>
</dbReference>
<organism evidence="7 8">
    <name type="scientific">Streptomyces mirabilis</name>
    <dbReference type="NCBI Taxonomy" id="68239"/>
    <lineage>
        <taxon>Bacteria</taxon>
        <taxon>Bacillati</taxon>
        <taxon>Actinomycetota</taxon>
        <taxon>Actinomycetes</taxon>
        <taxon>Kitasatosporales</taxon>
        <taxon>Streptomycetaceae</taxon>
        <taxon>Streptomyces</taxon>
    </lineage>
</organism>